<dbReference type="RefSeq" id="WP_119593919.1">
    <property type="nucleotide sequence ID" value="NZ_QXFM01000124.1"/>
</dbReference>
<dbReference type="GO" id="GO:0004852">
    <property type="term" value="F:uroporphyrinogen-III synthase activity"/>
    <property type="evidence" value="ECO:0007669"/>
    <property type="project" value="InterPro"/>
</dbReference>
<sequence length="224" mass="23133">MTLIVIRPEPGASSTAALARARGLAVAAFPLSEARRVDWEVPDPAQFDALLVGSGNVFRLGGAWMEAFRSLPVHAVGRTTAEAARAAGFRVDVVGEGGLQSILDAPAGQGMRYLRLGGAERVAVTPAPGTVIEARTVYEIAHHAMPQPLADSLRAGKALVLLHSAGAARHFAAECDRLGIDRALVRLACLGPRIAEAAGEGWAAVASAPQPDDAALLALAAELV</sequence>
<accession>A0A3A1P0C2</accession>
<dbReference type="GO" id="GO:0033014">
    <property type="term" value="P:tetrapyrrole biosynthetic process"/>
    <property type="evidence" value="ECO:0007669"/>
    <property type="project" value="InterPro"/>
</dbReference>
<protein>
    <submittedName>
        <fullName evidence="2">Uroporphyrinogen-III synthase</fullName>
    </submittedName>
</protein>
<gene>
    <name evidence="2" type="ORF">D2V17_16170</name>
</gene>
<dbReference type="AlphaFoldDB" id="A0A3A1P0C2"/>
<proteinExistence type="predicted"/>
<dbReference type="Pfam" id="PF02602">
    <property type="entry name" value="HEM4"/>
    <property type="match status" value="1"/>
</dbReference>
<evidence type="ECO:0000313" key="2">
    <source>
        <dbReference type="EMBL" id="RIV82019.1"/>
    </source>
</evidence>
<organism evidence="2 3">
    <name type="scientific">Aurantiacibacter xanthus</name>
    <dbReference type="NCBI Taxonomy" id="1784712"/>
    <lineage>
        <taxon>Bacteria</taxon>
        <taxon>Pseudomonadati</taxon>
        <taxon>Pseudomonadota</taxon>
        <taxon>Alphaproteobacteria</taxon>
        <taxon>Sphingomonadales</taxon>
        <taxon>Erythrobacteraceae</taxon>
        <taxon>Aurantiacibacter</taxon>
    </lineage>
</organism>
<dbReference type="InterPro" id="IPR003754">
    <property type="entry name" value="4pyrrol_synth_uPrphyn_synth"/>
</dbReference>
<reference evidence="2 3" key="1">
    <citation type="submission" date="2018-08" db="EMBL/GenBank/DDBJ databases">
        <title>Erythrobacter zhengii sp.nov., a bacterium isolated from deep-sea sediment.</title>
        <authorList>
            <person name="Fang C."/>
            <person name="Wu Y.-H."/>
            <person name="Sun C."/>
            <person name="Wang H."/>
            <person name="Cheng H."/>
            <person name="Meng F.-X."/>
            <person name="Wang C.-S."/>
            <person name="Xu X.-W."/>
        </authorList>
    </citation>
    <scope>NUCLEOTIDE SEQUENCE [LARGE SCALE GENOMIC DNA]</scope>
    <source>
        <strain evidence="2 3">CCTCC AB 2015396</strain>
    </source>
</reference>
<evidence type="ECO:0000313" key="3">
    <source>
        <dbReference type="Proteomes" id="UP000265366"/>
    </source>
</evidence>
<comment type="caution">
    <text evidence="2">The sequence shown here is derived from an EMBL/GenBank/DDBJ whole genome shotgun (WGS) entry which is preliminary data.</text>
</comment>
<evidence type="ECO:0000259" key="1">
    <source>
        <dbReference type="Pfam" id="PF02602"/>
    </source>
</evidence>
<name>A0A3A1P0C2_9SPHN</name>
<dbReference type="SUPFAM" id="SSF69618">
    <property type="entry name" value="HemD-like"/>
    <property type="match status" value="1"/>
</dbReference>
<feature type="domain" description="Tetrapyrrole biosynthesis uroporphyrinogen III synthase" evidence="1">
    <location>
        <begin position="14"/>
        <end position="217"/>
    </location>
</feature>
<dbReference type="OrthoDB" id="7424801at2"/>
<dbReference type="EMBL" id="QXFM01000124">
    <property type="protein sequence ID" value="RIV82019.1"/>
    <property type="molecule type" value="Genomic_DNA"/>
</dbReference>
<dbReference type="InterPro" id="IPR036108">
    <property type="entry name" value="4pyrrol_syn_uPrphyn_synt_sf"/>
</dbReference>
<dbReference type="Proteomes" id="UP000265366">
    <property type="component" value="Unassembled WGS sequence"/>
</dbReference>
<keyword evidence="3" id="KW-1185">Reference proteome</keyword>
<dbReference type="Gene3D" id="3.40.50.10090">
    <property type="match status" value="2"/>
</dbReference>